<protein>
    <submittedName>
        <fullName evidence="2">Uncharacterized protein</fullName>
    </submittedName>
</protein>
<feature type="compositionally biased region" description="Low complexity" evidence="1">
    <location>
        <begin position="99"/>
        <end position="111"/>
    </location>
</feature>
<feature type="region of interest" description="Disordered" evidence="1">
    <location>
        <begin position="61"/>
        <end position="140"/>
    </location>
</feature>
<evidence type="ECO:0000313" key="2">
    <source>
        <dbReference type="EMBL" id="ROW07132.1"/>
    </source>
</evidence>
<feature type="region of interest" description="Disordered" evidence="1">
    <location>
        <begin position="340"/>
        <end position="363"/>
    </location>
</feature>
<name>A0A423WUB0_9PEZI</name>
<feature type="compositionally biased region" description="Low complexity" evidence="1">
    <location>
        <begin position="345"/>
        <end position="360"/>
    </location>
</feature>
<proteinExistence type="predicted"/>
<evidence type="ECO:0000256" key="1">
    <source>
        <dbReference type="SAM" id="MobiDB-lite"/>
    </source>
</evidence>
<feature type="region of interest" description="Disordered" evidence="1">
    <location>
        <begin position="492"/>
        <end position="565"/>
    </location>
</feature>
<dbReference type="AlphaFoldDB" id="A0A423WUB0"/>
<dbReference type="Proteomes" id="UP000285146">
    <property type="component" value="Unassembled WGS sequence"/>
</dbReference>
<dbReference type="EMBL" id="LKEB01000039">
    <property type="protein sequence ID" value="ROW07132.1"/>
    <property type="molecule type" value="Genomic_DNA"/>
</dbReference>
<feature type="region of interest" description="Disordered" evidence="1">
    <location>
        <begin position="255"/>
        <end position="298"/>
    </location>
</feature>
<evidence type="ECO:0000313" key="3">
    <source>
        <dbReference type="Proteomes" id="UP000285146"/>
    </source>
</evidence>
<accession>A0A423WUB0</accession>
<dbReference type="InParanoid" id="A0A423WUB0"/>
<comment type="caution">
    <text evidence="2">The sequence shown here is derived from an EMBL/GenBank/DDBJ whole genome shotgun (WGS) entry which is preliminary data.</text>
</comment>
<feature type="compositionally biased region" description="Basic and acidic residues" evidence="1">
    <location>
        <begin position="536"/>
        <end position="549"/>
    </location>
</feature>
<organism evidence="2 3">
    <name type="scientific">Cytospora leucostoma</name>
    <dbReference type="NCBI Taxonomy" id="1230097"/>
    <lineage>
        <taxon>Eukaryota</taxon>
        <taxon>Fungi</taxon>
        <taxon>Dikarya</taxon>
        <taxon>Ascomycota</taxon>
        <taxon>Pezizomycotina</taxon>
        <taxon>Sordariomycetes</taxon>
        <taxon>Sordariomycetidae</taxon>
        <taxon>Diaporthales</taxon>
        <taxon>Cytosporaceae</taxon>
        <taxon>Cytospora</taxon>
    </lineage>
</organism>
<gene>
    <name evidence="2" type="ORF">VPNG_07375</name>
</gene>
<feature type="compositionally biased region" description="Polar residues" evidence="1">
    <location>
        <begin position="112"/>
        <end position="121"/>
    </location>
</feature>
<reference evidence="2 3" key="1">
    <citation type="submission" date="2015-09" db="EMBL/GenBank/DDBJ databases">
        <title>Host preference determinants of Valsa canker pathogens revealed by comparative genomics.</title>
        <authorList>
            <person name="Yin Z."/>
            <person name="Huang L."/>
        </authorList>
    </citation>
    <scope>NUCLEOTIDE SEQUENCE [LARGE SCALE GENOMIC DNA]</scope>
    <source>
        <strain evidence="2 3">SXYLt</strain>
    </source>
</reference>
<dbReference type="OrthoDB" id="5427699at2759"/>
<sequence length="565" mass="61395">MTRLPSDSFLPSGALDSSHQHLHLSLADIVDSHSSSSVISPLSLPGAVHYFDPATTRPSVTSHPINPYPHLNGATRDPPQAQPATFFSPHLTPIPSHAQRQLQFHRQPQQRSVSLSPTRRSPSGRYATMDGKRPSDVDLSPRVAPRVSVPVDTISGTGSGVVTVRRPAVTRTFSSETTTLESHSSSLEAKMRQAWDNERRALQSNRDIAEEVYRDTIEALRCEHAQEHSQWEAERYSLQTQIMQLQTRLREVEARSSDASLRGGGLDSWSTSGSFQRGSSQTSPTRQPGFPPPFHPRETLSMDAVADMDREQPSKVIDVHEYHSDLEGINLKENAVKKATFTDTPPSSGSKPSSGDVSPPHVLEERRHLARERSLQAFKADERSRLTIHAGHTPTVSLSIVSTGVSNTVVSSGSNTPTLTGGDGALSDRIDNICESLEPAEPAPTGQVEDDYEPDIFEPSEEDPVLKGPLTLRNMPAKDEIFLKKLADKLEKVGSGGEEATPTVLRHPDEEDNGDEDDDDDAAESSAPGAAEGDTEGSKGVEGVEEHIPLKIKMTSNFGKPLGSL</sequence>
<feature type="compositionally biased region" description="Polar residues" evidence="1">
    <location>
        <begin position="268"/>
        <end position="286"/>
    </location>
</feature>
<keyword evidence="3" id="KW-1185">Reference proteome</keyword>
<feature type="compositionally biased region" description="Acidic residues" evidence="1">
    <location>
        <begin position="510"/>
        <end position="523"/>
    </location>
</feature>